<dbReference type="InterPro" id="IPR038896">
    <property type="entry name" value="RNF170"/>
</dbReference>
<dbReference type="PANTHER" id="PTHR22894:SF5">
    <property type="entry name" value="RING-TYPE DOMAIN-CONTAINING PROTEIN"/>
    <property type="match status" value="1"/>
</dbReference>
<organism evidence="1 2">
    <name type="scientific">Vigna mungo</name>
    <name type="common">Black gram</name>
    <name type="synonym">Phaseolus mungo</name>
    <dbReference type="NCBI Taxonomy" id="3915"/>
    <lineage>
        <taxon>Eukaryota</taxon>
        <taxon>Viridiplantae</taxon>
        <taxon>Streptophyta</taxon>
        <taxon>Embryophyta</taxon>
        <taxon>Tracheophyta</taxon>
        <taxon>Spermatophyta</taxon>
        <taxon>Magnoliopsida</taxon>
        <taxon>eudicotyledons</taxon>
        <taxon>Gunneridae</taxon>
        <taxon>Pentapetalae</taxon>
        <taxon>rosids</taxon>
        <taxon>fabids</taxon>
        <taxon>Fabales</taxon>
        <taxon>Fabaceae</taxon>
        <taxon>Papilionoideae</taxon>
        <taxon>50 kb inversion clade</taxon>
        <taxon>NPAAA clade</taxon>
        <taxon>indigoferoid/millettioid clade</taxon>
        <taxon>Phaseoleae</taxon>
        <taxon>Vigna</taxon>
    </lineage>
</organism>
<accession>A0AAQ3RYH9</accession>
<proteinExistence type="predicted"/>
<reference evidence="1 2" key="1">
    <citation type="journal article" date="2023" name="Life. Sci Alliance">
        <title>Evolutionary insights into 3D genome organization and epigenetic landscape of Vigna mungo.</title>
        <authorList>
            <person name="Junaid A."/>
            <person name="Singh B."/>
            <person name="Bhatia S."/>
        </authorList>
    </citation>
    <scope>NUCLEOTIDE SEQUENCE [LARGE SCALE GENOMIC DNA]</scope>
    <source>
        <strain evidence="1">Urdbean</strain>
    </source>
</reference>
<dbReference type="AlphaFoldDB" id="A0AAQ3RYH9"/>
<sequence length="108" mass="12556">MWRVRNTVNEGVEMESGPPPNYLCSICHANFHILCQANFSHWFLWYQNPFLRFRFSPFNLSSINLQIFHFAANCIMLVWKHASGTSSCKCPLSRRPITLLIPTQHSLS</sequence>
<dbReference type="Proteomes" id="UP001374535">
    <property type="component" value="Chromosome 5"/>
</dbReference>
<dbReference type="GO" id="GO:0061630">
    <property type="term" value="F:ubiquitin protein ligase activity"/>
    <property type="evidence" value="ECO:0007669"/>
    <property type="project" value="InterPro"/>
</dbReference>
<gene>
    <name evidence="1" type="ORF">V8G54_014343</name>
</gene>
<evidence type="ECO:0000313" key="2">
    <source>
        <dbReference type="Proteomes" id="UP001374535"/>
    </source>
</evidence>
<name>A0AAQ3RYH9_VIGMU</name>
<protein>
    <submittedName>
        <fullName evidence="1">Uncharacterized protein</fullName>
    </submittedName>
</protein>
<dbReference type="EMBL" id="CP144696">
    <property type="protein sequence ID" value="WVZ09813.1"/>
    <property type="molecule type" value="Genomic_DNA"/>
</dbReference>
<dbReference type="PANTHER" id="PTHR22894">
    <property type="entry name" value="RING-TYPE DOMAIN-CONTAINING PROTEIN"/>
    <property type="match status" value="1"/>
</dbReference>
<keyword evidence="2" id="KW-1185">Reference proteome</keyword>
<evidence type="ECO:0000313" key="1">
    <source>
        <dbReference type="EMBL" id="WVZ09813.1"/>
    </source>
</evidence>